<accession>A0A6A5XN01</accession>
<evidence type="ECO:0000259" key="3">
    <source>
        <dbReference type="Pfam" id="PF24883"/>
    </source>
</evidence>
<name>A0A6A5XN01_9PLEO</name>
<evidence type="ECO:0000256" key="1">
    <source>
        <dbReference type="ARBA" id="ARBA00022737"/>
    </source>
</evidence>
<protein>
    <recommendedName>
        <fullName evidence="7">NACHT domain-containing protein</fullName>
    </recommendedName>
</protein>
<evidence type="ECO:0008006" key="7">
    <source>
        <dbReference type="Google" id="ProtNLM"/>
    </source>
</evidence>
<feature type="domain" description="Nephrocystin 3-like N-terminal" evidence="3">
    <location>
        <begin position="254"/>
        <end position="419"/>
    </location>
</feature>
<evidence type="ECO:0000256" key="2">
    <source>
        <dbReference type="SAM" id="MobiDB-lite"/>
    </source>
</evidence>
<dbReference type="EMBL" id="ML978070">
    <property type="protein sequence ID" value="KAF2014296.1"/>
    <property type="molecule type" value="Genomic_DNA"/>
</dbReference>
<feature type="region of interest" description="Disordered" evidence="2">
    <location>
        <begin position="1069"/>
        <end position="1119"/>
    </location>
</feature>
<dbReference type="Gene3D" id="3.40.50.300">
    <property type="entry name" value="P-loop containing nucleotide triphosphate hydrolases"/>
    <property type="match status" value="1"/>
</dbReference>
<dbReference type="RefSeq" id="XP_033382635.1">
    <property type="nucleotide sequence ID" value="XM_033531098.1"/>
</dbReference>
<evidence type="ECO:0000313" key="5">
    <source>
        <dbReference type="EMBL" id="KAF2014296.1"/>
    </source>
</evidence>
<reference evidence="5" key="1">
    <citation type="journal article" date="2020" name="Stud. Mycol.">
        <title>101 Dothideomycetes genomes: a test case for predicting lifestyles and emergence of pathogens.</title>
        <authorList>
            <person name="Haridas S."/>
            <person name="Albert R."/>
            <person name="Binder M."/>
            <person name="Bloem J."/>
            <person name="Labutti K."/>
            <person name="Salamov A."/>
            <person name="Andreopoulos B."/>
            <person name="Baker S."/>
            <person name="Barry K."/>
            <person name="Bills G."/>
            <person name="Bluhm B."/>
            <person name="Cannon C."/>
            <person name="Castanera R."/>
            <person name="Culley D."/>
            <person name="Daum C."/>
            <person name="Ezra D."/>
            <person name="Gonzalez J."/>
            <person name="Henrissat B."/>
            <person name="Kuo A."/>
            <person name="Liang C."/>
            <person name="Lipzen A."/>
            <person name="Lutzoni F."/>
            <person name="Magnuson J."/>
            <person name="Mondo S."/>
            <person name="Nolan M."/>
            <person name="Ohm R."/>
            <person name="Pangilinan J."/>
            <person name="Park H.-J."/>
            <person name="Ramirez L."/>
            <person name="Alfaro M."/>
            <person name="Sun H."/>
            <person name="Tritt A."/>
            <person name="Yoshinaga Y."/>
            <person name="Zwiers L.-H."/>
            <person name="Turgeon B."/>
            <person name="Goodwin S."/>
            <person name="Spatafora J."/>
            <person name="Crous P."/>
            <person name="Grigoriev I."/>
        </authorList>
    </citation>
    <scope>NUCLEOTIDE SEQUENCE</scope>
    <source>
        <strain evidence="5">CBS 175.79</strain>
    </source>
</reference>
<proteinExistence type="predicted"/>
<organism evidence="5 6">
    <name type="scientific">Aaosphaeria arxii CBS 175.79</name>
    <dbReference type="NCBI Taxonomy" id="1450172"/>
    <lineage>
        <taxon>Eukaryota</taxon>
        <taxon>Fungi</taxon>
        <taxon>Dikarya</taxon>
        <taxon>Ascomycota</taxon>
        <taxon>Pezizomycotina</taxon>
        <taxon>Dothideomycetes</taxon>
        <taxon>Pleosporomycetidae</taxon>
        <taxon>Pleosporales</taxon>
        <taxon>Pleosporales incertae sedis</taxon>
        <taxon>Aaosphaeria</taxon>
    </lineage>
</organism>
<dbReference type="SUPFAM" id="SSF52540">
    <property type="entry name" value="P-loop containing nucleoside triphosphate hydrolases"/>
    <property type="match status" value="1"/>
</dbReference>
<evidence type="ECO:0000313" key="6">
    <source>
        <dbReference type="Proteomes" id="UP000799778"/>
    </source>
</evidence>
<feature type="compositionally biased region" description="Polar residues" evidence="2">
    <location>
        <begin position="1072"/>
        <end position="1081"/>
    </location>
</feature>
<dbReference type="InterPro" id="IPR056693">
    <property type="entry name" value="DUF7791"/>
</dbReference>
<evidence type="ECO:0000259" key="4">
    <source>
        <dbReference type="Pfam" id="PF25053"/>
    </source>
</evidence>
<dbReference type="GeneID" id="54288495"/>
<dbReference type="AlphaFoldDB" id="A0A6A5XN01"/>
<dbReference type="Pfam" id="PF24883">
    <property type="entry name" value="NPHP3_N"/>
    <property type="match status" value="1"/>
</dbReference>
<dbReference type="InterPro" id="IPR056884">
    <property type="entry name" value="NPHP3-like_N"/>
</dbReference>
<feature type="domain" description="DUF7791" evidence="4">
    <location>
        <begin position="525"/>
        <end position="662"/>
    </location>
</feature>
<dbReference type="PANTHER" id="PTHR10039">
    <property type="entry name" value="AMELOGENIN"/>
    <property type="match status" value="1"/>
</dbReference>
<dbReference type="PANTHER" id="PTHR10039:SF5">
    <property type="entry name" value="NACHT DOMAIN-CONTAINING PROTEIN"/>
    <property type="match status" value="1"/>
</dbReference>
<keyword evidence="6" id="KW-1185">Reference proteome</keyword>
<dbReference type="InterPro" id="IPR027417">
    <property type="entry name" value="P-loop_NTPase"/>
</dbReference>
<keyword evidence="1" id="KW-0677">Repeat</keyword>
<dbReference type="Proteomes" id="UP000799778">
    <property type="component" value="Unassembled WGS sequence"/>
</dbReference>
<sequence>MELAAVGLAGNIVQFVQFGCELLSTTVVVLRSVDGISTQHGDLHLIAEHLKRHCVNLKVETYSDPNLVELAKRSQAAAEELLTAVNAVRLDKKPGDSRIFAGFRKALKGIWSKEKIESLSTRLDRLRDAIILHLTVQTRDLQTKIQRAMSNNHDETILEIHRLSQKFAAFIQEVNGTSQNVQANETSSYDLQKAFSEFVIRFEDTAQTSSILISLQFQFMGTRHEQIHEAYKETFEWVFNASGLPESDPRSRITYSSWLAGGEGIYWITGKPGSGKSTLMKFLQSHAETTRLLEIWAGPSRLVRANFYFWNAGTSMQKSLQGLLQSLLSAILKDSPDLIKVLCKDQWGDGHISTEKSRSWSLRKLKACFERIMALETLPAKFYFHIDGLDEYDGDHFEVIDIVRQLSQCPMIKICVSSRPWNCFHQTIGKGNAGVIYLHELTQKDIQKFAAESIIAYTGDRYTTDHEHLIRDITKRAQGVFLWVRVVVKSLRDGITNDDPVSLLRERLNQLPADLEELYEVIIKSVDPVYRKSMAYTLLFSLECTSSPFGIGIILHYSFIDEYADNPIFAKELGFKSMSAQEISRLVIQTGHRLNGRFKGLLEPCSVRTRIPEDASISVQFLHRTLKDFLQTVKMQNYLKAGLSADENISSVILDVLLANWKVRPSFERAISAIRWAYKLARERKDPTIEFAFFDHIEEMFELYDTTYSLGGKQAVLDVSVRFGERNYILYRLQCGKVNSLDNLLFHAFICSDTAKPDRRLMGFPDAFQKGVLDDNSLEYCEGGVPFLMGWEEWDMMKEILDYGANPNAIVRGIRIWETFLTEGLLTLMESIQGPWWDMFHQMVIHGANVKENTRIWIDILRYGQIAAGEEVLSIIKAFSLLLQYGLEPNARSEEHTIWQEALKMLFWTKDVSDIELVKDLLRAFLRQGADVTAIFHASVTSHCNRSFLEEISHAMQEQEIMLGGLWPVDVFEICFGHGLDPNFIFNGTSLWETILSAVKNKLEDPASRTPERLHRIKNCLITFLQYGADPSVDILQNLVSGHSQPQCAFSRADARELRGVMVKEIEHRESQYTPTIQNRRSAPGYKRSRSPADLSSQDGDDDDGHSWIIVPRKKTRMR</sequence>
<dbReference type="Pfam" id="PF25053">
    <property type="entry name" value="DUF7791"/>
    <property type="match status" value="1"/>
</dbReference>
<gene>
    <name evidence="5" type="ORF">BU24DRAFT_451385</name>
</gene>
<dbReference type="OrthoDB" id="443402at2759"/>